<dbReference type="PANTHER" id="PTHR47489:SF2">
    <property type="entry name" value="GCN5-RELATED N-ACETYLTRANSFERASE 5, CHLOROPLASTIC"/>
    <property type="match status" value="1"/>
</dbReference>
<dbReference type="PROSITE" id="PS51186">
    <property type="entry name" value="GNAT"/>
    <property type="match status" value="1"/>
</dbReference>
<dbReference type="SUPFAM" id="SSF55729">
    <property type="entry name" value="Acyl-CoA N-acyltransferases (Nat)"/>
    <property type="match status" value="1"/>
</dbReference>
<dbReference type="CDD" id="cd04301">
    <property type="entry name" value="NAT_SF"/>
    <property type="match status" value="1"/>
</dbReference>
<accession>A0ABD2YYG0</accession>
<dbReference type="Pfam" id="PF00583">
    <property type="entry name" value="Acetyltransf_1"/>
    <property type="match status" value="1"/>
</dbReference>
<evidence type="ECO:0000313" key="3">
    <source>
        <dbReference type="Proteomes" id="UP001630127"/>
    </source>
</evidence>
<name>A0ABD2YYG0_9GENT</name>
<dbReference type="InterPro" id="IPR016181">
    <property type="entry name" value="Acyl_CoA_acyltransferase"/>
</dbReference>
<keyword evidence="3" id="KW-1185">Reference proteome</keyword>
<sequence length="314" mass="36356">MASTAYLSLYYFAIQQPRHHQQNNHLHHIPHFRTHQNPIFTSKKTHPFVIFPKHTKPFNLILPLSTSQSSSSSSSSSSPPTFQNSLQTGRFLSNDELEKLQFLENFRYFQELKSGFLYIRMMEQEEMDMTVSLLAESFAESLLMPKGYVRFLEYLVKQYLIERRTLMPHTATLVGFYKEDEEEDLQLAGTVELCFNKKGANASPPTPTPPKNSPYICNMTVKESLRRRGIGWHLLKASEELIAQMTSSRDVYLHCRMIDEAPLNMYKKAGYSIVKTDSILILVTLQRRKHLMCKQIPIPTTPSEMDMSYQEPFS</sequence>
<dbReference type="EMBL" id="JBJUIK010000012">
    <property type="protein sequence ID" value="KAL3511252.1"/>
    <property type="molecule type" value="Genomic_DNA"/>
</dbReference>
<reference evidence="2 3" key="1">
    <citation type="submission" date="2024-11" db="EMBL/GenBank/DDBJ databases">
        <title>A near-complete genome assembly of Cinchona calisaya.</title>
        <authorList>
            <person name="Lian D.C."/>
            <person name="Zhao X.W."/>
            <person name="Wei L."/>
        </authorList>
    </citation>
    <scope>NUCLEOTIDE SEQUENCE [LARGE SCALE GENOMIC DNA]</scope>
    <source>
        <tissue evidence="2">Nenye</tissue>
    </source>
</reference>
<dbReference type="AlphaFoldDB" id="A0ABD2YYG0"/>
<evidence type="ECO:0000259" key="1">
    <source>
        <dbReference type="PROSITE" id="PS51186"/>
    </source>
</evidence>
<gene>
    <name evidence="2" type="ORF">ACH5RR_030653</name>
</gene>
<organism evidence="2 3">
    <name type="scientific">Cinchona calisaya</name>
    <dbReference type="NCBI Taxonomy" id="153742"/>
    <lineage>
        <taxon>Eukaryota</taxon>
        <taxon>Viridiplantae</taxon>
        <taxon>Streptophyta</taxon>
        <taxon>Embryophyta</taxon>
        <taxon>Tracheophyta</taxon>
        <taxon>Spermatophyta</taxon>
        <taxon>Magnoliopsida</taxon>
        <taxon>eudicotyledons</taxon>
        <taxon>Gunneridae</taxon>
        <taxon>Pentapetalae</taxon>
        <taxon>asterids</taxon>
        <taxon>lamiids</taxon>
        <taxon>Gentianales</taxon>
        <taxon>Rubiaceae</taxon>
        <taxon>Cinchonoideae</taxon>
        <taxon>Cinchoneae</taxon>
        <taxon>Cinchona</taxon>
    </lineage>
</organism>
<dbReference type="InterPro" id="IPR000182">
    <property type="entry name" value="GNAT_dom"/>
</dbReference>
<feature type="domain" description="N-acetyltransferase" evidence="1">
    <location>
        <begin position="117"/>
        <end position="297"/>
    </location>
</feature>
<evidence type="ECO:0000313" key="2">
    <source>
        <dbReference type="EMBL" id="KAL3511252.1"/>
    </source>
</evidence>
<dbReference type="Gene3D" id="3.40.630.30">
    <property type="match status" value="1"/>
</dbReference>
<comment type="caution">
    <text evidence="2">The sequence shown here is derived from an EMBL/GenBank/DDBJ whole genome shotgun (WGS) entry which is preliminary data.</text>
</comment>
<dbReference type="Proteomes" id="UP001630127">
    <property type="component" value="Unassembled WGS sequence"/>
</dbReference>
<dbReference type="PANTHER" id="PTHR47489">
    <property type="entry name" value="ACYL-COA N-ACYLTRANSFERASES (NAT) SUPERFAMILY PROTEIN"/>
    <property type="match status" value="1"/>
</dbReference>
<protein>
    <recommendedName>
        <fullName evidence="1">N-acetyltransferase domain-containing protein</fullName>
    </recommendedName>
</protein>
<proteinExistence type="predicted"/>